<accession>A0A1X7VLM6</accession>
<organism evidence="1">
    <name type="scientific">Amphimedon queenslandica</name>
    <name type="common">Sponge</name>
    <dbReference type="NCBI Taxonomy" id="400682"/>
    <lineage>
        <taxon>Eukaryota</taxon>
        <taxon>Metazoa</taxon>
        <taxon>Porifera</taxon>
        <taxon>Demospongiae</taxon>
        <taxon>Heteroscleromorpha</taxon>
        <taxon>Haplosclerida</taxon>
        <taxon>Niphatidae</taxon>
        <taxon>Amphimedon</taxon>
    </lineage>
</organism>
<reference evidence="1" key="1">
    <citation type="submission" date="2017-05" db="UniProtKB">
        <authorList>
            <consortium name="EnsemblMetazoa"/>
        </authorList>
    </citation>
    <scope>IDENTIFICATION</scope>
</reference>
<dbReference type="EnsemblMetazoa" id="Aqu2.1.40725_001">
    <property type="protein sequence ID" value="Aqu2.1.40725_001"/>
    <property type="gene ID" value="Aqu2.1.40725"/>
</dbReference>
<dbReference type="InParanoid" id="A0A1X7VLM6"/>
<evidence type="ECO:0000313" key="1">
    <source>
        <dbReference type="EnsemblMetazoa" id="Aqu2.1.40725_001"/>
    </source>
</evidence>
<sequence>HYNGQTYMYTSGSLRSTYTYTWNHYSFKCCHYASKFAINIII</sequence>
<name>A0A1X7VLM6_AMPQE</name>
<proteinExistence type="predicted"/>
<dbReference type="AlphaFoldDB" id="A0A1X7VLM6"/>
<protein>
    <submittedName>
        <fullName evidence="1">Uncharacterized protein</fullName>
    </submittedName>
</protein>